<dbReference type="Proteomes" id="UP000245489">
    <property type="component" value="Unassembled WGS sequence"/>
</dbReference>
<gene>
    <name evidence="1" type="ORF">LV89_01238</name>
</gene>
<dbReference type="EMBL" id="QGGO01000005">
    <property type="protein sequence ID" value="PWK27831.1"/>
    <property type="molecule type" value="Genomic_DNA"/>
</dbReference>
<evidence type="ECO:0000313" key="2">
    <source>
        <dbReference type="Proteomes" id="UP000245489"/>
    </source>
</evidence>
<evidence type="ECO:0000313" key="1">
    <source>
        <dbReference type="EMBL" id="PWK27831.1"/>
    </source>
</evidence>
<comment type="caution">
    <text evidence="1">The sequence shown here is derived from an EMBL/GenBank/DDBJ whole genome shotgun (WGS) entry which is preliminary data.</text>
</comment>
<sequence length="64" mass="7560">MSVECLMEKKTKNTEEANRGLSKEDFYLNEQGFMVFTEAYHLKRGFCCKNGCRHCPYRFLKQGI</sequence>
<protein>
    <submittedName>
        <fullName evidence="1">Uncharacterized protein</fullName>
    </submittedName>
</protein>
<proteinExistence type="predicted"/>
<dbReference type="Pfam" id="PF17653">
    <property type="entry name" value="DUF5522"/>
    <property type="match status" value="1"/>
</dbReference>
<keyword evidence="2" id="KW-1185">Reference proteome</keyword>
<organism evidence="1 2">
    <name type="scientific">Arcicella aurantiaca</name>
    <dbReference type="NCBI Taxonomy" id="591202"/>
    <lineage>
        <taxon>Bacteria</taxon>
        <taxon>Pseudomonadati</taxon>
        <taxon>Bacteroidota</taxon>
        <taxon>Cytophagia</taxon>
        <taxon>Cytophagales</taxon>
        <taxon>Flectobacillaceae</taxon>
        <taxon>Arcicella</taxon>
    </lineage>
</organism>
<dbReference type="AlphaFoldDB" id="A0A316EAM0"/>
<reference evidence="1 2" key="1">
    <citation type="submission" date="2018-05" db="EMBL/GenBank/DDBJ databases">
        <title>Genomic Encyclopedia of Archaeal and Bacterial Type Strains, Phase II (KMG-II): from individual species to whole genera.</title>
        <authorList>
            <person name="Goeker M."/>
        </authorList>
    </citation>
    <scope>NUCLEOTIDE SEQUENCE [LARGE SCALE GENOMIC DNA]</scope>
    <source>
        <strain evidence="1 2">DSM 22214</strain>
    </source>
</reference>
<accession>A0A316EAM0</accession>
<name>A0A316EAM0_9BACT</name>
<dbReference type="InterPro" id="IPR040807">
    <property type="entry name" value="DUF5522"/>
</dbReference>